<dbReference type="EMBL" id="AVGG01000018">
    <property type="protein sequence ID" value="ESU26559.1"/>
    <property type="molecule type" value="Genomic_DNA"/>
</dbReference>
<evidence type="ECO:0000313" key="4">
    <source>
        <dbReference type="Proteomes" id="UP000018004"/>
    </source>
</evidence>
<comment type="caution">
    <text evidence="3">The sequence shown here is derived from an EMBL/GenBank/DDBJ whole genome shotgun (WGS) entry which is preliminary data.</text>
</comment>
<dbReference type="AlphaFoldDB" id="V6SJB8"/>
<gene>
    <name evidence="3" type="ORF">FLJC2902T_25300</name>
</gene>
<feature type="domain" description="Secretion system C-terminal sorting" evidence="2">
    <location>
        <begin position="352"/>
        <end position="420"/>
    </location>
</feature>
<reference evidence="3 4" key="1">
    <citation type="submission" date="2013-08" db="EMBL/GenBank/DDBJ databases">
        <title>Flavobacterium limnosediminis JC2902 genome sequencing.</title>
        <authorList>
            <person name="Lee K."/>
            <person name="Yi H."/>
            <person name="Park S."/>
            <person name="Chun J."/>
        </authorList>
    </citation>
    <scope>NUCLEOTIDE SEQUENCE [LARGE SCALE GENOMIC DNA]</scope>
    <source>
        <strain evidence="3 4">JC2902</strain>
    </source>
</reference>
<accession>V6SJB8</accession>
<keyword evidence="1" id="KW-0732">Signal</keyword>
<dbReference type="InterPro" id="IPR026444">
    <property type="entry name" value="Secre_tail"/>
</dbReference>
<protein>
    <recommendedName>
        <fullName evidence="2">Secretion system C-terminal sorting domain-containing protein</fullName>
    </recommendedName>
</protein>
<evidence type="ECO:0000259" key="2">
    <source>
        <dbReference type="Pfam" id="PF18962"/>
    </source>
</evidence>
<evidence type="ECO:0000313" key="3">
    <source>
        <dbReference type="EMBL" id="ESU26559.1"/>
    </source>
</evidence>
<name>V6SJB8_9FLAO</name>
<organism evidence="3 4">
    <name type="scientific">Flavobacterium limnosediminis JC2902</name>
    <dbReference type="NCBI Taxonomy" id="1341181"/>
    <lineage>
        <taxon>Bacteria</taxon>
        <taxon>Pseudomonadati</taxon>
        <taxon>Bacteroidota</taxon>
        <taxon>Flavobacteriia</taxon>
        <taxon>Flavobacteriales</taxon>
        <taxon>Flavobacteriaceae</taxon>
        <taxon>Flavobacterium</taxon>
    </lineage>
</organism>
<dbReference type="Proteomes" id="UP000018004">
    <property type="component" value="Unassembled WGS sequence"/>
</dbReference>
<dbReference type="STRING" id="1341181.FLJC2902T_25300"/>
<evidence type="ECO:0000256" key="1">
    <source>
        <dbReference type="ARBA" id="ARBA00022729"/>
    </source>
</evidence>
<dbReference type="eggNOG" id="COG3291">
    <property type="taxonomic scope" value="Bacteria"/>
</dbReference>
<sequence length="428" mass="48104">MWARIANPRYPLRLHIRAIGYNAHQITHMQTTFGSYVYQVVAQVQDGSGNYCSSSPVNHTITVIDQPETPQLDFEMLSCNPYRYQVTVLNPQAGIRYYWSNGNTGTTAISNHDGPIQVRAEADACSVTAQTDLPIDLESVAWVFPKGCYEICKKKPSGYIIGPFGYYNEWQWQDGYTPYVSGSDMVEPFHDLAIGHEYQMYLHNGDCGYTAATMSLIEKDCQDCEMSYSIRDLKCVKIDGVYVYQVILEITNSYGDDVWTTLTAPDGEGFFIDNTVLVPAGTTTSFTVYFYPSADFNGGLVTIDMNGSWKENKSCYKKTEILFPSCGTQRIADNDGKEDILVIDDNLLLVAPNPAKEVTKVIYNYKNADTAKTIEIRDMQGRFLNAWEVKSQSGTIEIDCARFAGGQYFILMKENDAVIKQSRLLITH</sequence>
<dbReference type="Pfam" id="PF18962">
    <property type="entry name" value="Por_Secre_tail"/>
    <property type="match status" value="1"/>
</dbReference>
<dbReference type="PATRIC" id="fig|1341181.4.peg.2490"/>
<keyword evidence="4" id="KW-1185">Reference proteome</keyword>
<proteinExistence type="predicted"/>
<dbReference type="NCBIfam" id="TIGR04183">
    <property type="entry name" value="Por_Secre_tail"/>
    <property type="match status" value="1"/>
</dbReference>